<feature type="transmembrane region" description="Helical" evidence="1">
    <location>
        <begin position="41"/>
        <end position="60"/>
    </location>
</feature>
<feature type="transmembrane region" description="Helical" evidence="1">
    <location>
        <begin position="72"/>
        <end position="93"/>
    </location>
</feature>
<feature type="transmembrane region" description="Helical" evidence="1">
    <location>
        <begin position="16"/>
        <end position="34"/>
    </location>
</feature>
<evidence type="ECO:0000313" key="3">
    <source>
        <dbReference type="Proteomes" id="UP000516647"/>
    </source>
</evidence>
<sequence length="119" mass="12725">MIDTIVNAMNMLHNNYILMIGLGVFLVTYILKNVEKVDNRFLPLIACGVGVVIGVFATWATDQSIALGIYDGVIAGLIAAGGKDLLTLIVALFTGKIKDWNSVGDILDDGKLNGSNKDK</sequence>
<evidence type="ECO:0000256" key="1">
    <source>
        <dbReference type="SAM" id="Phobius"/>
    </source>
</evidence>
<evidence type="ECO:0000313" key="2">
    <source>
        <dbReference type="EMBL" id="QOC57572.1"/>
    </source>
</evidence>
<reference evidence="2 3" key="1">
    <citation type="submission" date="2020-08" db="EMBL/GenBank/DDBJ databases">
        <authorList>
            <person name="Canfield G.S."/>
            <person name="Duerkop B.A."/>
        </authorList>
    </citation>
    <scope>NUCLEOTIDE SEQUENCE [LARGE SCALE GENOMIC DNA]</scope>
</reference>
<gene>
    <name evidence="2" type="ORF">phi9183_ORF079</name>
</gene>
<name>A0A7L7SM80_9CAUD</name>
<keyword evidence="1" id="KW-0472">Membrane</keyword>
<accession>A0A7L7SM80</accession>
<organism evidence="2 3">
    <name type="scientific">Enterococcus phage 9183</name>
    <dbReference type="NCBI Taxonomy" id="2763102"/>
    <lineage>
        <taxon>Viruses</taxon>
        <taxon>Duplodnaviria</taxon>
        <taxon>Heunggongvirae</taxon>
        <taxon>Uroviricota</taxon>
        <taxon>Caudoviricetes</taxon>
        <taxon>Andrewesvirinae</taxon>
        <taxon>Denvervirus</taxon>
        <taxon>Denvervirus dv9183</taxon>
    </lineage>
</organism>
<dbReference type="EMBL" id="MT939241">
    <property type="protein sequence ID" value="QOC57572.1"/>
    <property type="molecule type" value="Genomic_DNA"/>
</dbReference>
<protein>
    <submittedName>
        <fullName evidence="2">Holin</fullName>
    </submittedName>
</protein>
<dbReference type="Proteomes" id="UP000516647">
    <property type="component" value="Segment"/>
</dbReference>
<keyword evidence="1" id="KW-1133">Transmembrane helix</keyword>
<proteinExistence type="predicted"/>
<keyword evidence="3" id="KW-1185">Reference proteome</keyword>
<keyword evidence="1" id="KW-0812">Transmembrane</keyword>